<keyword evidence="5" id="KW-1185">Reference proteome</keyword>
<feature type="signal peptide" evidence="2">
    <location>
        <begin position="1"/>
        <end position="21"/>
    </location>
</feature>
<reference evidence="4 5" key="1">
    <citation type="submission" date="2019-03" db="EMBL/GenBank/DDBJ databases">
        <title>Genomic Encyclopedia of Archaeal and Bacterial Type Strains, Phase II (KMG-II): from individual species to whole genera.</title>
        <authorList>
            <person name="Goeker M."/>
        </authorList>
    </citation>
    <scope>NUCLEOTIDE SEQUENCE [LARGE SCALE GENOMIC DNA]</scope>
    <source>
        <strain evidence="4 5">ATCC 25309</strain>
    </source>
</reference>
<dbReference type="PROSITE" id="PS51123">
    <property type="entry name" value="OMPA_2"/>
    <property type="match status" value="1"/>
</dbReference>
<dbReference type="EMBL" id="SOCA01000007">
    <property type="protein sequence ID" value="TDU67308.1"/>
    <property type="molecule type" value="Genomic_DNA"/>
</dbReference>
<dbReference type="InterPro" id="IPR050330">
    <property type="entry name" value="Bact_OuterMem_StrucFunc"/>
</dbReference>
<feature type="chain" id="PRO_5020262434" evidence="2">
    <location>
        <begin position="22"/>
        <end position="187"/>
    </location>
</feature>
<dbReference type="InterPro" id="IPR036737">
    <property type="entry name" value="OmpA-like_sf"/>
</dbReference>
<evidence type="ECO:0000256" key="2">
    <source>
        <dbReference type="SAM" id="SignalP"/>
    </source>
</evidence>
<name>A0A4R7RR08_9BACT</name>
<evidence type="ECO:0000259" key="3">
    <source>
        <dbReference type="PROSITE" id="PS51123"/>
    </source>
</evidence>
<comment type="caution">
    <text evidence="4">The sequence shown here is derived from an EMBL/GenBank/DDBJ whole genome shotgun (WGS) entry which is preliminary data.</text>
</comment>
<dbReference type="SUPFAM" id="SSF103088">
    <property type="entry name" value="OmpA-like"/>
    <property type="match status" value="1"/>
</dbReference>
<dbReference type="Gene3D" id="3.30.1330.60">
    <property type="entry name" value="OmpA-like domain"/>
    <property type="match status" value="1"/>
</dbReference>
<sequence>MKHVLLLSFTLSLLLASFVNASDQAVISAEQLAKKWKRTKSLATPVEETRTTTVKVTKGLTVEVQKVEVKVDADTQERFQNVRFELGSDQIQDGRSFRQLAEIAKAMQMAGTETFLIEGHTCDLGPDADNKDLSQRRAEVVVAELIRLGVPAYRLQFLGFGEERPVTANLDESERSVNRRVEIYRKL</sequence>
<protein>
    <submittedName>
        <fullName evidence="4">OmpA family protein</fullName>
    </submittedName>
</protein>
<dbReference type="RefSeq" id="WP_133796524.1">
    <property type="nucleotide sequence ID" value="NZ_SOCA01000007.1"/>
</dbReference>
<gene>
    <name evidence="4" type="ORF">EI77_03511</name>
</gene>
<dbReference type="OrthoDB" id="9782229at2"/>
<dbReference type="Proteomes" id="UP000295662">
    <property type="component" value="Unassembled WGS sequence"/>
</dbReference>
<dbReference type="PANTHER" id="PTHR30329">
    <property type="entry name" value="STATOR ELEMENT OF FLAGELLAR MOTOR COMPLEX"/>
    <property type="match status" value="1"/>
</dbReference>
<proteinExistence type="predicted"/>
<dbReference type="PANTHER" id="PTHR30329:SF21">
    <property type="entry name" value="LIPOPROTEIN YIAD-RELATED"/>
    <property type="match status" value="1"/>
</dbReference>
<dbReference type="InterPro" id="IPR006665">
    <property type="entry name" value="OmpA-like"/>
</dbReference>
<evidence type="ECO:0000256" key="1">
    <source>
        <dbReference type="PROSITE-ProRule" id="PRU00473"/>
    </source>
</evidence>
<dbReference type="CDD" id="cd07185">
    <property type="entry name" value="OmpA_C-like"/>
    <property type="match status" value="1"/>
</dbReference>
<dbReference type="AlphaFoldDB" id="A0A4R7RR08"/>
<keyword evidence="2" id="KW-0732">Signal</keyword>
<evidence type="ECO:0000313" key="5">
    <source>
        <dbReference type="Proteomes" id="UP000295662"/>
    </source>
</evidence>
<feature type="domain" description="OmpA-like" evidence="3">
    <location>
        <begin position="71"/>
        <end position="187"/>
    </location>
</feature>
<organism evidence="4 5">
    <name type="scientific">Prosthecobacter fusiformis</name>
    <dbReference type="NCBI Taxonomy" id="48464"/>
    <lineage>
        <taxon>Bacteria</taxon>
        <taxon>Pseudomonadati</taxon>
        <taxon>Verrucomicrobiota</taxon>
        <taxon>Verrucomicrobiia</taxon>
        <taxon>Verrucomicrobiales</taxon>
        <taxon>Verrucomicrobiaceae</taxon>
        <taxon>Prosthecobacter</taxon>
    </lineage>
</organism>
<evidence type="ECO:0000313" key="4">
    <source>
        <dbReference type="EMBL" id="TDU67308.1"/>
    </source>
</evidence>
<dbReference type="GO" id="GO:0016020">
    <property type="term" value="C:membrane"/>
    <property type="evidence" value="ECO:0007669"/>
    <property type="project" value="UniProtKB-UniRule"/>
</dbReference>
<accession>A0A4R7RR08</accession>
<dbReference type="Pfam" id="PF00691">
    <property type="entry name" value="OmpA"/>
    <property type="match status" value="1"/>
</dbReference>
<keyword evidence="1" id="KW-0472">Membrane</keyword>